<proteinExistence type="predicted"/>
<protein>
    <submittedName>
        <fullName evidence="1">Mg2+ transporter like zinc transport</fullName>
    </submittedName>
</protein>
<evidence type="ECO:0000313" key="2">
    <source>
        <dbReference type="Proteomes" id="UP000546213"/>
    </source>
</evidence>
<name>A0A8H5KIP6_9HYPO</name>
<evidence type="ECO:0000313" key="1">
    <source>
        <dbReference type="EMBL" id="KAF5573408.1"/>
    </source>
</evidence>
<sequence>MFIEQILGITTGFFEWPLVGLKAPLDVIRESFRKVVGSVPRDKDLILHMLKVYQANAETELFKVLRDALQAERGQQDESSHRAGHAVKVVPSNPYHIISPETTLLEKIRDIRD</sequence>
<dbReference type="AlphaFoldDB" id="A0A8H5KIP6"/>
<accession>A0A8H5KIP6</accession>
<keyword evidence="2" id="KW-1185">Reference proteome</keyword>
<comment type="caution">
    <text evidence="1">The sequence shown here is derived from an EMBL/GenBank/DDBJ whole genome shotgun (WGS) entry which is preliminary data.</text>
</comment>
<gene>
    <name evidence="1" type="ORF">FPCIR_13984</name>
</gene>
<dbReference type="OrthoDB" id="341259at2759"/>
<organism evidence="1 2">
    <name type="scientific">Fusarium pseudocircinatum</name>
    <dbReference type="NCBI Taxonomy" id="56676"/>
    <lineage>
        <taxon>Eukaryota</taxon>
        <taxon>Fungi</taxon>
        <taxon>Dikarya</taxon>
        <taxon>Ascomycota</taxon>
        <taxon>Pezizomycotina</taxon>
        <taxon>Sordariomycetes</taxon>
        <taxon>Hypocreomycetidae</taxon>
        <taxon>Hypocreales</taxon>
        <taxon>Nectriaceae</taxon>
        <taxon>Fusarium</taxon>
        <taxon>Fusarium fujikuroi species complex</taxon>
    </lineage>
</organism>
<reference evidence="1 2" key="1">
    <citation type="submission" date="2020-05" db="EMBL/GenBank/DDBJ databases">
        <title>Identification and distribution of gene clusters putatively required for synthesis of sphingolipid metabolism inhibitors in phylogenetically diverse species of the filamentous fungus Fusarium.</title>
        <authorList>
            <person name="Kim H.-S."/>
            <person name="Busman M."/>
            <person name="Brown D.W."/>
            <person name="Divon H."/>
            <person name="Uhlig S."/>
            <person name="Proctor R.H."/>
        </authorList>
    </citation>
    <scope>NUCLEOTIDE SEQUENCE [LARGE SCALE GENOMIC DNA]</scope>
    <source>
        <strain evidence="1 2">NRRL 36939</strain>
    </source>
</reference>
<dbReference type="EMBL" id="JAAOAS010000617">
    <property type="protein sequence ID" value="KAF5573408.1"/>
    <property type="molecule type" value="Genomic_DNA"/>
</dbReference>
<dbReference type="Proteomes" id="UP000546213">
    <property type="component" value="Unassembled WGS sequence"/>
</dbReference>